<dbReference type="RefSeq" id="WP_208608072.1">
    <property type="nucleotide sequence ID" value="NZ_FUGE01000208.1"/>
</dbReference>
<dbReference type="STRING" id="1945521.A1232T_02027"/>
<proteinExistence type="predicted"/>
<organism evidence="1 2">
    <name type="scientific">Psychrobacter piechaudii</name>
    <dbReference type="NCBI Taxonomy" id="1945521"/>
    <lineage>
        <taxon>Bacteria</taxon>
        <taxon>Pseudomonadati</taxon>
        <taxon>Pseudomonadota</taxon>
        <taxon>Gammaproteobacteria</taxon>
        <taxon>Moraxellales</taxon>
        <taxon>Moraxellaceae</taxon>
        <taxon>Psychrobacter</taxon>
    </lineage>
</organism>
<protein>
    <submittedName>
        <fullName evidence="1">Uncharacterized protein</fullName>
    </submittedName>
</protein>
<evidence type="ECO:0000313" key="1">
    <source>
        <dbReference type="EMBL" id="SJM72828.1"/>
    </source>
</evidence>
<gene>
    <name evidence="1" type="ORF">A1232T_02027</name>
</gene>
<name>A0A1R4GXB9_9GAMM</name>
<evidence type="ECO:0000313" key="2">
    <source>
        <dbReference type="Proteomes" id="UP000188357"/>
    </source>
</evidence>
<dbReference type="Proteomes" id="UP000188357">
    <property type="component" value="Unassembled WGS sequence"/>
</dbReference>
<reference evidence="1 2" key="1">
    <citation type="submission" date="2017-02" db="EMBL/GenBank/DDBJ databases">
        <authorList>
            <person name="Peterson S.W."/>
        </authorList>
    </citation>
    <scope>NUCLEOTIDE SEQUENCE [LARGE SCALE GENOMIC DNA]</scope>
    <source>
        <strain evidence="1">Psychrobacter_piechaudii</strain>
    </source>
</reference>
<accession>A0A1R4GXB9</accession>
<dbReference type="AlphaFoldDB" id="A0A1R4GXB9"/>
<keyword evidence="2" id="KW-1185">Reference proteome</keyword>
<dbReference type="EMBL" id="FUGE01000208">
    <property type="protein sequence ID" value="SJM72828.1"/>
    <property type="molecule type" value="Genomic_DNA"/>
</dbReference>
<sequence>MIEISIDGNAAEGTAGRIKYEAYKYFKDNKISMKDYAHQIENDSWLSEEEKIVIPEEFDFGADGLHECYDLWSYGGPRLDDESYMTVLDDDSETLWESNLDLEVLKNAGVTLIKKKSSDDVLASLEPGEAAVYGSRYEEGNVFKAEVEEAIDFDPSKLTIYYHEDDEGVCYASEIIYEDFDVSNDWGGGTVWGSFYSLFANEADETNKTDDSSTSTALDNENSVEITEPSMVIRISQAYREDVTPQELYDVTRSAWKVNLDRANTIDYAFAVYKGEIKEVYKVAGWHEAGTTFVPVREDIIGSGRFEFVGTVAEDAIRDKYLNKSVKHMFKKGAVIPTMYVNC</sequence>